<dbReference type="HOGENOM" id="CLU_027562_9_5_9"/>
<sequence>MDKYLNSYREMISLRGLTDHTLKNYCTYIRAYLDYLTSILHKSPEDVSWDELRDYIRWLQKSRSLSDRTINGAISQLRFFTLYVLHKSWDGTQLPMRRFDEYLPYVPSREETWQFISSMPDLKQKTMVTIMYSSGLRIGEVCRLRYKDVDRKNMRLYISHGKNRSARYAILSKAALDLLTRYWFEYGRPMGYLFPKQHGGDKPIDTFFLSRHIHAHEDRLGWEHRITCHSFRHAFGTHLYEDGVDLLTIKALMGHKSLTSTTIYVHLAANGTSSAVSPFDRLAGVCHE</sequence>
<organism evidence="9 10">
    <name type="scientific">[Clostridium] clostridioforme 90A8</name>
    <dbReference type="NCBI Taxonomy" id="999408"/>
    <lineage>
        <taxon>Bacteria</taxon>
        <taxon>Bacillati</taxon>
        <taxon>Bacillota</taxon>
        <taxon>Clostridia</taxon>
        <taxon>Lachnospirales</taxon>
        <taxon>Lachnospiraceae</taxon>
        <taxon>Enterocloster</taxon>
    </lineage>
</organism>
<evidence type="ECO:0000256" key="1">
    <source>
        <dbReference type="ARBA" id="ARBA00003283"/>
    </source>
</evidence>
<comment type="function">
    <text evidence="1">Site-specific tyrosine recombinase, which acts by catalyzing the cutting and rejoining of the recombining DNA molecules.</text>
</comment>
<dbReference type="Proteomes" id="UP000013085">
    <property type="component" value="Unassembled WGS sequence"/>
</dbReference>
<dbReference type="InterPro" id="IPR011010">
    <property type="entry name" value="DNA_brk_join_enz"/>
</dbReference>
<dbReference type="AlphaFoldDB" id="A0A0E2HBS8"/>
<dbReference type="InterPro" id="IPR050090">
    <property type="entry name" value="Tyrosine_recombinase_XerCD"/>
</dbReference>
<evidence type="ECO:0000259" key="7">
    <source>
        <dbReference type="PROSITE" id="PS51898"/>
    </source>
</evidence>
<protein>
    <recommendedName>
        <fullName evidence="11">Phage integrase</fullName>
    </recommendedName>
</protein>
<evidence type="ECO:0008006" key="11">
    <source>
        <dbReference type="Google" id="ProtNLM"/>
    </source>
</evidence>
<dbReference type="RefSeq" id="WP_002583410.1">
    <property type="nucleotide sequence ID" value="NZ_KB851019.1"/>
</dbReference>
<dbReference type="GO" id="GO:0006310">
    <property type="term" value="P:DNA recombination"/>
    <property type="evidence" value="ECO:0007669"/>
    <property type="project" value="UniProtKB-KW"/>
</dbReference>
<keyword evidence="4 6" id="KW-0238">DNA-binding</keyword>
<dbReference type="PROSITE" id="PS51900">
    <property type="entry name" value="CB"/>
    <property type="match status" value="1"/>
</dbReference>
<reference evidence="9 10" key="1">
    <citation type="submission" date="2013-01" db="EMBL/GenBank/DDBJ databases">
        <title>The Genome Sequence of Clostridium clostridioforme 90A8.</title>
        <authorList>
            <consortium name="The Broad Institute Genome Sequencing Platform"/>
            <person name="Earl A."/>
            <person name="Ward D."/>
            <person name="Feldgarden M."/>
            <person name="Gevers D."/>
            <person name="Courvalin P."/>
            <person name="Lambert T."/>
            <person name="Walker B."/>
            <person name="Young S.K."/>
            <person name="Zeng Q."/>
            <person name="Gargeya S."/>
            <person name="Fitzgerald M."/>
            <person name="Haas B."/>
            <person name="Abouelleil A."/>
            <person name="Alvarado L."/>
            <person name="Arachchi H.M."/>
            <person name="Berlin A.M."/>
            <person name="Chapman S.B."/>
            <person name="Dewar J."/>
            <person name="Goldberg J."/>
            <person name="Griggs A."/>
            <person name="Gujja S."/>
            <person name="Hansen M."/>
            <person name="Howarth C."/>
            <person name="Imamovic A."/>
            <person name="Larimer J."/>
            <person name="McCowan C."/>
            <person name="Murphy C."/>
            <person name="Neiman D."/>
            <person name="Pearson M."/>
            <person name="Priest M."/>
            <person name="Roberts A."/>
            <person name="Saif S."/>
            <person name="Shea T."/>
            <person name="Sisk P."/>
            <person name="Sykes S."/>
            <person name="Wortman J."/>
            <person name="Nusbaum C."/>
            <person name="Birren B."/>
        </authorList>
    </citation>
    <scope>NUCLEOTIDE SEQUENCE [LARGE SCALE GENOMIC DNA]</scope>
    <source>
        <strain evidence="9 10">90A8</strain>
    </source>
</reference>
<dbReference type="Pfam" id="PF00589">
    <property type="entry name" value="Phage_integrase"/>
    <property type="match status" value="1"/>
</dbReference>
<evidence type="ECO:0000256" key="6">
    <source>
        <dbReference type="PROSITE-ProRule" id="PRU01248"/>
    </source>
</evidence>
<feature type="domain" description="Core-binding (CB)" evidence="8">
    <location>
        <begin position="1"/>
        <end position="85"/>
    </location>
</feature>
<proteinExistence type="inferred from homology"/>
<dbReference type="Pfam" id="PF13495">
    <property type="entry name" value="Phage_int_SAM_4"/>
    <property type="match status" value="1"/>
</dbReference>
<evidence type="ECO:0000313" key="10">
    <source>
        <dbReference type="Proteomes" id="UP000013085"/>
    </source>
</evidence>
<dbReference type="PANTHER" id="PTHR30349">
    <property type="entry name" value="PHAGE INTEGRASE-RELATED"/>
    <property type="match status" value="1"/>
</dbReference>
<dbReference type="PATRIC" id="fig|999408.3.peg.2333"/>
<keyword evidence="5" id="KW-0233">DNA recombination</keyword>
<dbReference type="InterPro" id="IPR004107">
    <property type="entry name" value="Integrase_SAM-like_N"/>
</dbReference>
<feature type="domain" description="Tyr recombinase" evidence="7">
    <location>
        <begin position="102"/>
        <end position="277"/>
    </location>
</feature>
<dbReference type="PROSITE" id="PS51898">
    <property type="entry name" value="TYR_RECOMBINASE"/>
    <property type="match status" value="1"/>
</dbReference>
<dbReference type="Gene3D" id="1.10.150.130">
    <property type="match status" value="1"/>
</dbReference>
<evidence type="ECO:0000313" key="9">
    <source>
        <dbReference type="EMBL" id="ENZ16030.1"/>
    </source>
</evidence>
<dbReference type="InterPro" id="IPR010998">
    <property type="entry name" value="Integrase_recombinase_N"/>
</dbReference>
<dbReference type="InterPro" id="IPR013762">
    <property type="entry name" value="Integrase-like_cat_sf"/>
</dbReference>
<keyword evidence="3" id="KW-0229">DNA integration</keyword>
<name>A0A0E2HBS8_9FIRM</name>
<evidence type="ECO:0000256" key="4">
    <source>
        <dbReference type="ARBA" id="ARBA00023125"/>
    </source>
</evidence>
<dbReference type="GO" id="GO:0003677">
    <property type="term" value="F:DNA binding"/>
    <property type="evidence" value="ECO:0007669"/>
    <property type="project" value="UniProtKB-UniRule"/>
</dbReference>
<comment type="similarity">
    <text evidence="2">Belongs to the 'phage' integrase family.</text>
</comment>
<comment type="caution">
    <text evidence="9">The sequence shown here is derived from an EMBL/GenBank/DDBJ whole genome shotgun (WGS) entry which is preliminary data.</text>
</comment>
<gene>
    <name evidence="9" type="ORF">HMPREF1090_02174</name>
</gene>
<dbReference type="Gene3D" id="1.10.443.10">
    <property type="entry name" value="Intergrase catalytic core"/>
    <property type="match status" value="1"/>
</dbReference>
<evidence type="ECO:0000259" key="8">
    <source>
        <dbReference type="PROSITE" id="PS51900"/>
    </source>
</evidence>
<evidence type="ECO:0000256" key="2">
    <source>
        <dbReference type="ARBA" id="ARBA00008857"/>
    </source>
</evidence>
<dbReference type="SUPFAM" id="SSF56349">
    <property type="entry name" value="DNA breaking-rejoining enzymes"/>
    <property type="match status" value="1"/>
</dbReference>
<dbReference type="GO" id="GO:0015074">
    <property type="term" value="P:DNA integration"/>
    <property type="evidence" value="ECO:0007669"/>
    <property type="project" value="UniProtKB-KW"/>
</dbReference>
<evidence type="ECO:0000256" key="3">
    <source>
        <dbReference type="ARBA" id="ARBA00022908"/>
    </source>
</evidence>
<dbReference type="InterPro" id="IPR002104">
    <property type="entry name" value="Integrase_catalytic"/>
</dbReference>
<evidence type="ECO:0000256" key="5">
    <source>
        <dbReference type="ARBA" id="ARBA00023172"/>
    </source>
</evidence>
<dbReference type="PANTHER" id="PTHR30349:SF41">
    <property type="entry name" value="INTEGRASE_RECOMBINASE PROTEIN MJ0367-RELATED"/>
    <property type="match status" value="1"/>
</dbReference>
<accession>A0A0E2HBS8</accession>
<dbReference type="InterPro" id="IPR044068">
    <property type="entry name" value="CB"/>
</dbReference>
<dbReference type="EMBL" id="AGYR01000020">
    <property type="protein sequence ID" value="ENZ16030.1"/>
    <property type="molecule type" value="Genomic_DNA"/>
</dbReference>